<accession>A0AAU6VJS7</accession>
<dbReference type="EMBL" id="CP095351">
    <property type="protein sequence ID" value="XAG86676.1"/>
    <property type="molecule type" value="Genomic_DNA"/>
</dbReference>
<sequence>MAQSLDGYIAGINGELDWLENVVNPDGSDFGFSEFMSTVDVLLMGRNTFEKVASFGFWPYKKHVYVASSSLQSIPDEFADKASLISGSVAVMLDKLSSQGIESVYIDGGLLIQSALRANVLDELTITTMPILLGSGIKLFGDLDNQVALELVHSEVLLNQMVKTRYLVAPT</sequence>
<gene>
    <name evidence="2" type="ORF">MRM63_15855</name>
</gene>
<dbReference type="Pfam" id="PF01872">
    <property type="entry name" value="RibD_C"/>
    <property type="match status" value="1"/>
</dbReference>
<protein>
    <submittedName>
        <fullName evidence="2">Dihydrofolate reductase family protein</fullName>
    </submittedName>
</protein>
<dbReference type="InterPro" id="IPR050765">
    <property type="entry name" value="Riboflavin_Biosynth_HTPR"/>
</dbReference>
<name>A0AAU6VJS7_UNCXX</name>
<dbReference type="GO" id="GO:0008703">
    <property type="term" value="F:5-amino-6-(5-phosphoribosylamino)uracil reductase activity"/>
    <property type="evidence" value="ECO:0007669"/>
    <property type="project" value="InterPro"/>
</dbReference>
<evidence type="ECO:0000313" key="2">
    <source>
        <dbReference type="EMBL" id="XAG86676.1"/>
    </source>
</evidence>
<evidence type="ECO:0000259" key="1">
    <source>
        <dbReference type="Pfam" id="PF01872"/>
    </source>
</evidence>
<reference evidence="2" key="1">
    <citation type="submission" date="2022-03" db="EMBL/GenBank/DDBJ databases">
        <title>Sea Food Isolates.</title>
        <authorList>
            <person name="Li c."/>
        </authorList>
    </citation>
    <scope>NUCLEOTIDE SEQUENCE</scope>
    <source>
        <strain evidence="2">19MO03SA05</strain>
    </source>
</reference>
<dbReference type="PANTHER" id="PTHR38011">
    <property type="entry name" value="DIHYDROFOLATE REDUCTASE FAMILY PROTEIN (AFU_ORTHOLOGUE AFUA_8G06820)"/>
    <property type="match status" value="1"/>
</dbReference>
<dbReference type="Gene3D" id="3.40.430.10">
    <property type="entry name" value="Dihydrofolate Reductase, subunit A"/>
    <property type="match status" value="1"/>
</dbReference>
<proteinExistence type="predicted"/>
<dbReference type="InterPro" id="IPR002734">
    <property type="entry name" value="RibDG_C"/>
</dbReference>
<dbReference type="SUPFAM" id="SSF53597">
    <property type="entry name" value="Dihydrofolate reductase-like"/>
    <property type="match status" value="1"/>
</dbReference>
<feature type="domain" description="Bacterial bifunctional deaminase-reductase C-terminal" evidence="1">
    <location>
        <begin position="1"/>
        <end position="162"/>
    </location>
</feature>
<dbReference type="GO" id="GO:0009231">
    <property type="term" value="P:riboflavin biosynthetic process"/>
    <property type="evidence" value="ECO:0007669"/>
    <property type="project" value="InterPro"/>
</dbReference>
<dbReference type="PANTHER" id="PTHR38011:SF11">
    <property type="entry name" value="2,5-DIAMINO-6-RIBOSYLAMINO-4(3H)-PYRIMIDINONE 5'-PHOSPHATE REDUCTASE"/>
    <property type="match status" value="1"/>
</dbReference>
<organism evidence="2">
    <name type="scientific">bacterium 19MO03SA05</name>
    <dbReference type="NCBI Taxonomy" id="2920620"/>
    <lineage>
        <taxon>Bacteria</taxon>
    </lineage>
</organism>
<dbReference type="AlphaFoldDB" id="A0AAU6VJS7"/>
<dbReference type="InterPro" id="IPR024072">
    <property type="entry name" value="DHFR-like_dom_sf"/>
</dbReference>